<protein>
    <recommendedName>
        <fullName evidence="3">PIN domain-containing protein</fullName>
    </recommendedName>
</protein>
<dbReference type="GeneID" id="95967828"/>
<dbReference type="EMBL" id="CP133772">
    <property type="protein sequence ID" value="WYY00514.1"/>
    <property type="molecule type" value="Genomic_DNA"/>
</dbReference>
<dbReference type="KEGG" id="omr:OXIME_001091"/>
<organism evidence="1 2">
    <name type="scientific">Oxyplasma meridianum</name>
    <dbReference type="NCBI Taxonomy" id="3073602"/>
    <lineage>
        <taxon>Archaea</taxon>
        <taxon>Methanobacteriati</taxon>
        <taxon>Thermoplasmatota</taxon>
        <taxon>Thermoplasmata</taxon>
        <taxon>Thermoplasmatales</taxon>
        <taxon>Thermoplasmataceae</taxon>
        <taxon>Oxyplasma</taxon>
    </lineage>
</organism>
<dbReference type="AlphaFoldDB" id="A0AAX4NHD7"/>
<evidence type="ECO:0000313" key="1">
    <source>
        <dbReference type="EMBL" id="WYY00514.1"/>
    </source>
</evidence>
<proteinExistence type="predicted"/>
<accession>A0AAX4NHD7</accession>
<reference evidence="1 2" key="1">
    <citation type="submission" date="2023-09" db="EMBL/GenBank/DDBJ databases">
        <authorList>
            <person name="Golyshina O.V."/>
            <person name="Lunev E.A."/>
            <person name="Bargiela R."/>
            <person name="Gaines M.C."/>
            <person name="Daum B."/>
            <person name="Bale N.J."/>
            <person name="Koenen M."/>
            <person name="Sinninghe Damst J.S."/>
            <person name="Yakimov M."/>
            <person name="Golyshin P.N."/>
        </authorList>
    </citation>
    <scope>NUCLEOTIDE SEQUENCE [LARGE SCALE GENOMIC DNA]</scope>
    <source>
        <strain evidence="1 2">M1</strain>
    </source>
</reference>
<gene>
    <name evidence="1" type="ORF">OXIME_001091</name>
</gene>
<name>A0AAX4NHD7_9ARCH</name>
<sequence length="92" mass="10596">MSIYMSTQNSDKFIDANILLEYIMPETAKGKDQHNKVKKLLNPSNPGYYHIRIFTYTLGEAFTRLLNIRDGKSLDFSDNSLQKKYNSGSKLD</sequence>
<keyword evidence="2" id="KW-1185">Reference proteome</keyword>
<dbReference type="RefSeq" id="WP_393970850.1">
    <property type="nucleotide sequence ID" value="NZ_CP133772.1"/>
</dbReference>
<evidence type="ECO:0008006" key="3">
    <source>
        <dbReference type="Google" id="ProtNLM"/>
    </source>
</evidence>
<dbReference type="Proteomes" id="UP001451606">
    <property type="component" value="Chromosome"/>
</dbReference>
<evidence type="ECO:0000313" key="2">
    <source>
        <dbReference type="Proteomes" id="UP001451606"/>
    </source>
</evidence>